<evidence type="ECO:0000313" key="22">
    <source>
        <dbReference type="EMBL" id="KDS55214.1"/>
    </source>
</evidence>
<feature type="binding site" evidence="18">
    <location>
        <begin position="130"/>
        <end position="136"/>
    </location>
    <ligand>
        <name>(6S)-NADPHX</name>
        <dbReference type="ChEBI" id="CHEBI:64076"/>
    </ligand>
</feature>
<keyword evidence="22" id="KW-0808">Transferase</keyword>
<comment type="caution">
    <text evidence="18">Lacks conserved residue(s) required for the propagation of feature annotation.</text>
</comment>
<evidence type="ECO:0000256" key="19">
    <source>
        <dbReference type="PIRNR" id="PIRNR017184"/>
    </source>
</evidence>
<comment type="function">
    <text evidence="18">Catalyzes the epimerization of the S- and R-forms of NAD(P)HX, a damaged form of NAD(P)H that is a result of enzymatic or heat-dependent hydration. This is a prerequisite for the S-specific NAD(P)H-hydrate dehydratase to allow the repair of both epimers of NAD(P)HX.</text>
</comment>
<comment type="subunit">
    <text evidence="17">Homotetramer.</text>
</comment>
<reference evidence="22 23" key="1">
    <citation type="submission" date="2014-04" db="EMBL/GenBank/DDBJ databases">
        <authorList>
            <person name="Sears C."/>
            <person name="Carroll K."/>
            <person name="Sack B.R."/>
            <person name="Qadri F."/>
            <person name="Myers L.L."/>
            <person name="Chung G.-T."/>
            <person name="Escheverria P."/>
            <person name="Fraser C.M."/>
            <person name="Sadzewicz L."/>
            <person name="Shefchek K.A."/>
            <person name="Tallon L."/>
            <person name="Das S.P."/>
            <person name="Daugherty S."/>
            <person name="Mongodin E.F."/>
        </authorList>
    </citation>
    <scope>NUCLEOTIDE SEQUENCE [LARGE SCALE GENOMIC DNA]</scope>
    <source>
        <strain evidence="22 23">3975 RP4</strain>
    </source>
</reference>
<feature type="binding site" evidence="17">
    <location>
        <position position="441"/>
    </location>
    <ligand>
        <name>AMP</name>
        <dbReference type="ChEBI" id="CHEBI:456215"/>
    </ligand>
</feature>
<evidence type="ECO:0000313" key="23">
    <source>
        <dbReference type="Proteomes" id="UP000027661"/>
    </source>
</evidence>
<evidence type="ECO:0000256" key="14">
    <source>
        <dbReference type="ARBA" id="ARBA00025153"/>
    </source>
</evidence>
<dbReference type="HAMAP" id="MF_01965">
    <property type="entry name" value="NADHX_dehydratase"/>
    <property type="match status" value="1"/>
</dbReference>
<comment type="similarity">
    <text evidence="17">Belongs to the NnrD/CARKD family.</text>
</comment>
<sequence>MKIISSTQLKELDKYTIAKEPVASIDLMERAAEELTRAITHRWDTSFHIVVFAGPGNNGGDALAVARMLSKQNYHVEVFLFNTKGKLSEECQTNLERLKECGSVYFTEVSTQFDPPVLTERHLVVDGLFGSGLNKPLNGGFAAVVKYINASKAQVVAIDVPSGLMCEDNTYNIRQNMIRADVTLSIQLPKLSFLFPENEDIVGEWQLLDIQLKKDFIDTAQSPYYITEEEEIRSLIKPRKRFAHKGAFGHALLIAGSYGMAGASILSARACLRSGVGLLTVHVPIHNHDLLQTTVPEAIVQTDIHDHYFAEPVDTDRYQAIAIGPGLGQEEDTALAMMEQIQGCPVPLVLDADAINIFGTHRNWLSRMPKRCILTPHLKELERLIGKCMDTYERLTKTKELAAYLQSYIIIKGSWSTVVTPEGNCYFNPTGNPGMATAGSGDVLTGILAALLAQGYTQEDACRLGVYVHGLAGDIAAEEKGEIGTTSSDLIDALPAAWKKLTETKGRFTKE</sequence>
<dbReference type="InterPro" id="IPR000631">
    <property type="entry name" value="CARKD"/>
</dbReference>
<comment type="cofactor">
    <cofactor evidence="17">
        <name>Mg(2+)</name>
        <dbReference type="ChEBI" id="CHEBI:18420"/>
    </cofactor>
</comment>
<dbReference type="InterPro" id="IPR030677">
    <property type="entry name" value="Nnr"/>
</dbReference>
<keyword evidence="10 17" id="KW-0520">NAD</keyword>
<feature type="binding site" evidence="18">
    <location>
        <position position="58"/>
    </location>
    <ligand>
        <name>K(+)</name>
        <dbReference type="ChEBI" id="CHEBI:29103"/>
    </ligand>
</feature>
<dbReference type="PROSITE" id="PS51385">
    <property type="entry name" value="YJEF_N"/>
    <property type="match status" value="1"/>
</dbReference>
<dbReference type="GO" id="GO:0046496">
    <property type="term" value="P:nicotinamide nucleotide metabolic process"/>
    <property type="evidence" value="ECO:0007669"/>
    <property type="project" value="UniProtKB-UniRule"/>
</dbReference>
<evidence type="ECO:0000256" key="8">
    <source>
        <dbReference type="ARBA" id="ARBA00022857"/>
    </source>
</evidence>
<dbReference type="PATRIC" id="fig|1339352.3.peg.1176"/>
<keyword evidence="6 17" id="KW-0547">Nucleotide-binding</keyword>
<evidence type="ECO:0000256" key="13">
    <source>
        <dbReference type="ARBA" id="ARBA00023268"/>
    </source>
</evidence>
<dbReference type="GO" id="GO:0046872">
    <property type="term" value="F:metal ion binding"/>
    <property type="evidence" value="ECO:0007669"/>
    <property type="project" value="UniProtKB-UniRule"/>
</dbReference>
<dbReference type="Gene3D" id="3.40.1190.20">
    <property type="match status" value="1"/>
</dbReference>
<feature type="binding site" evidence="18">
    <location>
        <position position="126"/>
    </location>
    <ligand>
        <name>K(+)</name>
        <dbReference type="ChEBI" id="CHEBI:29103"/>
    </ligand>
</feature>
<evidence type="ECO:0000256" key="3">
    <source>
        <dbReference type="ARBA" id="ARBA00006001"/>
    </source>
</evidence>
<dbReference type="SUPFAM" id="SSF64153">
    <property type="entry name" value="YjeF N-terminal domain-like"/>
    <property type="match status" value="1"/>
</dbReference>
<dbReference type="NCBIfam" id="TIGR00196">
    <property type="entry name" value="yjeF_cterm"/>
    <property type="match status" value="1"/>
</dbReference>
<dbReference type="Gene3D" id="3.40.50.10260">
    <property type="entry name" value="YjeF N-terminal domain"/>
    <property type="match status" value="1"/>
</dbReference>
<dbReference type="InterPro" id="IPR029056">
    <property type="entry name" value="Ribokinase-like"/>
</dbReference>
<dbReference type="PROSITE" id="PS01049">
    <property type="entry name" value="YJEF_C_1"/>
    <property type="match status" value="1"/>
</dbReference>
<comment type="similarity">
    <text evidence="3 19">In the N-terminal section; belongs to the NnrE/AIBP family.</text>
</comment>
<keyword evidence="8 17" id="KW-0521">NADP</keyword>
<comment type="catalytic activity">
    <reaction evidence="2 18 19">
        <text>(6R)-NADPHX = (6S)-NADPHX</text>
        <dbReference type="Rhea" id="RHEA:32227"/>
        <dbReference type="ChEBI" id="CHEBI:64076"/>
        <dbReference type="ChEBI" id="CHEBI:64077"/>
        <dbReference type="EC" id="5.1.99.6"/>
    </reaction>
</comment>
<dbReference type="HAMAP" id="MF_01966">
    <property type="entry name" value="NADHX_epimerase"/>
    <property type="match status" value="1"/>
</dbReference>
<evidence type="ECO:0000259" key="21">
    <source>
        <dbReference type="PROSITE" id="PS51385"/>
    </source>
</evidence>
<evidence type="ECO:0000256" key="17">
    <source>
        <dbReference type="HAMAP-Rule" id="MF_01965"/>
    </source>
</evidence>
<dbReference type="GO" id="GO:0052855">
    <property type="term" value="F:ADP-dependent NAD(P)H-hydrate dehydratase activity"/>
    <property type="evidence" value="ECO:0007669"/>
    <property type="project" value="UniProtKB-UniRule"/>
</dbReference>
<comment type="caution">
    <text evidence="22">The sequence shown here is derived from an EMBL/GenBank/DDBJ whole genome shotgun (WGS) entry which is preliminary data.</text>
</comment>
<evidence type="ECO:0000256" key="12">
    <source>
        <dbReference type="ARBA" id="ARBA00023239"/>
    </source>
</evidence>
<feature type="binding site" evidence="17">
    <location>
        <position position="377"/>
    </location>
    <ligand>
        <name>(6S)-NADPHX</name>
        <dbReference type="ChEBI" id="CHEBI:64076"/>
    </ligand>
</feature>
<evidence type="ECO:0000256" key="9">
    <source>
        <dbReference type="ARBA" id="ARBA00022958"/>
    </source>
</evidence>
<feature type="binding site" evidence="17">
    <location>
        <begin position="412"/>
        <end position="416"/>
    </location>
    <ligand>
        <name>AMP</name>
        <dbReference type="ChEBI" id="CHEBI:456215"/>
    </ligand>
</feature>
<comment type="function">
    <text evidence="17">Catalyzes the dehydration of the S-form of NAD(P)HX at the expense of ADP, which is converted to AMP. Together with NAD(P)HX epimerase, which catalyzes the epimerization of the S- and R-forms, the enzyme allows the repair of both epimers of NAD(P)HX, a damaged form of NAD(P)H that is a result of enzymatic or heat-dependent hydration.</text>
</comment>
<dbReference type="EC" id="5.1.99.6" evidence="19"/>
<dbReference type="PROSITE" id="PS01050">
    <property type="entry name" value="YJEF_C_2"/>
    <property type="match status" value="1"/>
</dbReference>
<evidence type="ECO:0000256" key="2">
    <source>
        <dbReference type="ARBA" id="ARBA00000909"/>
    </source>
</evidence>
<evidence type="ECO:0000256" key="5">
    <source>
        <dbReference type="ARBA" id="ARBA00022723"/>
    </source>
</evidence>
<evidence type="ECO:0000256" key="1">
    <source>
        <dbReference type="ARBA" id="ARBA00000013"/>
    </source>
</evidence>
<evidence type="ECO:0000256" key="6">
    <source>
        <dbReference type="ARBA" id="ARBA00022741"/>
    </source>
</evidence>
<proteinExistence type="inferred from homology"/>
<feature type="domain" description="YjeF C-terminal" evidence="20">
    <location>
        <begin position="228"/>
        <end position="501"/>
    </location>
</feature>
<evidence type="ECO:0000256" key="10">
    <source>
        <dbReference type="ARBA" id="ARBA00023027"/>
    </source>
</evidence>
<keyword evidence="5 18" id="KW-0479">Metal-binding</keyword>
<evidence type="ECO:0000259" key="20">
    <source>
        <dbReference type="PROSITE" id="PS51383"/>
    </source>
</evidence>
<keyword evidence="13" id="KW-0511">Multifunctional enzyme</keyword>
<dbReference type="EMBL" id="JNHM01000013">
    <property type="protein sequence ID" value="KDS55214.1"/>
    <property type="molecule type" value="Genomic_DNA"/>
</dbReference>
<keyword evidence="12 17" id="KW-0456">Lyase</keyword>
<feature type="binding site" evidence="18">
    <location>
        <position position="162"/>
    </location>
    <ligand>
        <name>K(+)</name>
        <dbReference type="ChEBI" id="CHEBI:29103"/>
    </ligand>
</feature>
<comment type="similarity">
    <text evidence="4 19">In the C-terminal section; belongs to the NnrD/CARKD family.</text>
</comment>
<dbReference type="SUPFAM" id="SSF53613">
    <property type="entry name" value="Ribokinase-like"/>
    <property type="match status" value="1"/>
</dbReference>
<evidence type="ECO:0000256" key="11">
    <source>
        <dbReference type="ARBA" id="ARBA00023235"/>
    </source>
</evidence>
<feature type="binding site" evidence="17">
    <location>
        <position position="442"/>
    </location>
    <ligand>
        <name>(6S)-NADPHX</name>
        <dbReference type="ChEBI" id="CHEBI:64076"/>
    </ligand>
</feature>
<dbReference type="AlphaFoldDB" id="A0A069STS4"/>
<organism evidence="22 23">
    <name type="scientific">Phocaeicola vulgatus str. 3975 RP4</name>
    <dbReference type="NCBI Taxonomy" id="1339352"/>
    <lineage>
        <taxon>Bacteria</taxon>
        <taxon>Pseudomonadati</taxon>
        <taxon>Bacteroidota</taxon>
        <taxon>Bacteroidia</taxon>
        <taxon>Bacteroidales</taxon>
        <taxon>Bacteroidaceae</taxon>
        <taxon>Phocaeicola</taxon>
    </lineage>
</organism>
<feature type="binding site" evidence="17">
    <location>
        <position position="263"/>
    </location>
    <ligand>
        <name>(6S)-NADPHX</name>
        <dbReference type="ChEBI" id="CHEBI:64076"/>
    </ligand>
</feature>
<comment type="function">
    <text evidence="14 19">Bifunctional enzyme that catalyzes the epimerization of the S- and R-forms of NAD(P)HX and the dehydration of the S-form of NAD(P)HX at the expense of ADP, which is converted to AMP. This allows the repair of both epimers of NAD(P)HX, a damaged form of NAD(P)H that is a result of enzymatic or heat-dependent hydration.</text>
</comment>
<dbReference type="PROSITE" id="PS51383">
    <property type="entry name" value="YJEF_C_3"/>
    <property type="match status" value="1"/>
</dbReference>
<feature type="binding site" evidence="18">
    <location>
        <position position="159"/>
    </location>
    <ligand>
        <name>(6S)-NADPHX</name>
        <dbReference type="ChEBI" id="CHEBI:64076"/>
    </ligand>
</feature>
<dbReference type="GO" id="GO:0016301">
    <property type="term" value="F:kinase activity"/>
    <property type="evidence" value="ECO:0007669"/>
    <property type="project" value="UniProtKB-KW"/>
</dbReference>
<keyword evidence="22" id="KW-0418">Kinase</keyword>
<comment type="catalytic activity">
    <reaction evidence="1 18 19">
        <text>(6R)-NADHX = (6S)-NADHX</text>
        <dbReference type="Rhea" id="RHEA:32215"/>
        <dbReference type="ChEBI" id="CHEBI:64074"/>
        <dbReference type="ChEBI" id="CHEBI:64075"/>
        <dbReference type="EC" id="5.1.99.6"/>
    </reaction>
</comment>
<dbReference type="InterPro" id="IPR036652">
    <property type="entry name" value="YjeF_N_dom_sf"/>
</dbReference>
<keyword evidence="9 18" id="KW-0630">Potassium</keyword>
<dbReference type="GO" id="GO:0052856">
    <property type="term" value="F:NAD(P)HX epimerase activity"/>
    <property type="evidence" value="ECO:0007669"/>
    <property type="project" value="UniProtKB-UniRule"/>
</dbReference>
<dbReference type="GO" id="GO:0005524">
    <property type="term" value="F:ATP binding"/>
    <property type="evidence" value="ECO:0007669"/>
    <property type="project" value="UniProtKB-UniRule"/>
</dbReference>
<dbReference type="PANTHER" id="PTHR12592:SF0">
    <property type="entry name" value="ATP-DEPENDENT (S)-NAD(P)H-HYDRATE DEHYDRATASE"/>
    <property type="match status" value="1"/>
</dbReference>
<dbReference type="RefSeq" id="WP_005853577.1">
    <property type="nucleotide sequence ID" value="NZ_JNHM01000013.1"/>
</dbReference>
<evidence type="ECO:0000256" key="15">
    <source>
        <dbReference type="ARBA" id="ARBA00048238"/>
    </source>
</evidence>
<dbReference type="PANTHER" id="PTHR12592">
    <property type="entry name" value="ATP-DEPENDENT (S)-NAD(P)H-HYDRATE DEHYDRATASE FAMILY MEMBER"/>
    <property type="match status" value="1"/>
</dbReference>
<name>A0A069STS4_PHOVU</name>
<comment type="cofactor">
    <cofactor evidence="18 19">
        <name>K(+)</name>
        <dbReference type="ChEBI" id="CHEBI:29103"/>
    </cofactor>
    <text evidence="18 19">Binds 1 potassium ion per subunit.</text>
</comment>
<comment type="catalytic activity">
    <reaction evidence="15 17 19">
        <text>(6S)-NADHX + ADP = AMP + phosphate + NADH + H(+)</text>
        <dbReference type="Rhea" id="RHEA:32223"/>
        <dbReference type="ChEBI" id="CHEBI:15378"/>
        <dbReference type="ChEBI" id="CHEBI:43474"/>
        <dbReference type="ChEBI" id="CHEBI:57945"/>
        <dbReference type="ChEBI" id="CHEBI:64074"/>
        <dbReference type="ChEBI" id="CHEBI:456215"/>
        <dbReference type="ChEBI" id="CHEBI:456216"/>
        <dbReference type="EC" id="4.2.1.136"/>
    </reaction>
</comment>
<evidence type="ECO:0000256" key="18">
    <source>
        <dbReference type="HAMAP-Rule" id="MF_01966"/>
    </source>
</evidence>
<dbReference type="GO" id="GO:0110051">
    <property type="term" value="P:metabolite repair"/>
    <property type="evidence" value="ECO:0007669"/>
    <property type="project" value="TreeGrafter"/>
</dbReference>
<protein>
    <recommendedName>
        <fullName evidence="19">Bifunctional NAD(P)H-hydrate repair enzyme</fullName>
    </recommendedName>
    <alternativeName>
        <fullName evidence="19">Nicotinamide nucleotide repair protein</fullName>
    </alternativeName>
    <domain>
        <recommendedName>
            <fullName evidence="19">ADP-dependent (S)-NAD(P)H-hydrate dehydratase</fullName>
            <ecNumber evidence="19">4.2.1.136</ecNumber>
        </recommendedName>
        <alternativeName>
            <fullName evidence="19">ADP-dependent NAD(P)HX dehydratase</fullName>
        </alternativeName>
    </domain>
    <domain>
        <recommendedName>
            <fullName evidence="19">NAD(P)H-hydrate epimerase</fullName>
            <ecNumber evidence="19">5.1.99.6</ecNumber>
        </recommendedName>
    </domain>
</protein>
<evidence type="ECO:0000256" key="4">
    <source>
        <dbReference type="ARBA" id="ARBA00009524"/>
    </source>
</evidence>
<dbReference type="Pfam" id="PF03853">
    <property type="entry name" value="YjeF_N"/>
    <property type="match status" value="1"/>
</dbReference>
<keyword evidence="7 17" id="KW-0067">ATP-binding</keyword>
<dbReference type="EC" id="4.2.1.136" evidence="19"/>
<evidence type="ECO:0000256" key="16">
    <source>
        <dbReference type="ARBA" id="ARBA00049209"/>
    </source>
</evidence>
<dbReference type="PIRSF" id="PIRSF017184">
    <property type="entry name" value="Nnr"/>
    <property type="match status" value="1"/>
</dbReference>
<dbReference type="Proteomes" id="UP000027661">
    <property type="component" value="Unassembled WGS sequence"/>
</dbReference>
<dbReference type="Pfam" id="PF01256">
    <property type="entry name" value="Carb_kinase"/>
    <property type="match status" value="1"/>
</dbReference>
<accession>A0A069STS4</accession>
<dbReference type="InterPro" id="IPR004443">
    <property type="entry name" value="YjeF_N_dom"/>
</dbReference>
<dbReference type="InterPro" id="IPR017953">
    <property type="entry name" value="Carbohydrate_kinase_pred_CS"/>
</dbReference>
<dbReference type="NCBIfam" id="TIGR00197">
    <property type="entry name" value="yjeF_nterm"/>
    <property type="match status" value="1"/>
</dbReference>
<feature type="domain" description="YjeF N-terminal" evidence="21">
    <location>
        <begin position="9"/>
        <end position="218"/>
    </location>
</feature>
<feature type="binding site" evidence="17">
    <location>
        <position position="326"/>
    </location>
    <ligand>
        <name>(6S)-NADPHX</name>
        <dbReference type="ChEBI" id="CHEBI:64076"/>
    </ligand>
</feature>
<comment type="similarity">
    <text evidence="18">Belongs to the NnrE/AIBP family.</text>
</comment>
<feature type="binding site" evidence="18">
    <location>
        <begin position="57"/>
        <end position="61"/>
    </location>
    <ligand>
        <name>(6S)-NADPHX</name>
        <dbReference type="ChEBI" id="CHEBI:64076"/>
    </ligand>
</feature>
<comment type="catalytic activity">
    <reaction evidence="16 17 19">
        <text>(6S)-NADPHX + ADP = AMP + phosphate + NADPH + H(+)</text>
        <dbReference type="Rhea" id="RHEA:32235"/>
        <dbReference type="ChEBI" id="CHEBI:15378"/>
        <dbReference type="ChEBI" id="CHEBI:43474"/>
        <dbReference type="ChEBI" id="CHEBI:57783"/>
        <dbReference type="ChEBI" id="CHEBI:64076"/>
        <dbReference type="ChEBI" id="CHEBI:456215"/>
        <dbReference type="ChEBI" id="CHEBI:456216"/>
        <dbReference type="EC" id="4.2.1.136"/>
    </reaction>
</comment>
<keyword evidence="11 18" id="KW-0413">Isomerase</keyword>
<dbReference type="CDD" id="cd01171">
    <property type="entry name" value="YXKO-related"/>
    <property type="match status" value="1"/>
</dbReference>
<evidence type="ECO:0000256" key="7">
    <source>
        <dbReference type="ARBA" id="ARBA00022840"/>
    </source>
</evidence>
<gene>
    <name evidence="17" type="primary">nnrD</name>
    <name evidence="18" type="synonym">nnrE</name>
    <name evidence="22" type="ORF">M099_1214</name>
</gene>